<name>A0A2P5YLE9_GOSBA</name>
<dbReference type="OrthoDB" id="1000479at2759"/>
<proteinExistence type="predicted"/>
<protein>
    <recommendedName>
        <fullName evidence="4">DUF4283 domain-containing protein</fullName>
    </recommendedName>
</protein>
<organism evidence="2 3">
    <name type="scientific">Gossypium barbadense</name>
    <name type="common">Sea Island cotton</name>
    <name type="synonym">Hibiscus barbadensis</name>
    <dbReference type="NCBI Taxonomy" id="3634"/>
    <lineage>
        <taxon>Eukaryota</taxon>
        <taxon>Viridiplantae</taxon>
        <taxon>Streptophyta</taxon>
        <taxon>Embryophyta</taxon>
        <taxon>Tracheophyta</taxon>
        <taxon>Spermatophyta</taxon>
        <taxon>Magnoliopsida</taxon>
        <taxon>eudicotyledons</taxon>
        <taxon>Gunneridae</taxon>
        <taxon>Pentapetalae</taxon>
        <taxon>rosids</taxon>
        <taxon>malvids</taxon>
        <taxon>Malvales</taxon>
        <taxon>Malvaceae</taxon>
        <taxon>Malvoideae</taxon>
        <taxon>Gossypium</taxon>
    </lineage>
</organism>
<dbReference type="Proteomes" id="UP000239757">
    <property type="component" value="Unassembled WGS sequence"/>
</dbReference>
<evidence type="ECO:0000313" key="2">
    <source>
        <dbReference type="EMBL" id="PPS16412.1"/>
    </source>
</evidence>
<feature type="region of interest" description="Disordered" evidence="1">
    <location>
        <begin position="1"/>
        <end position="28"/>
    </location>
</feature>
<dbReference type="AlphaFoldDB" id="A0A2P5YLE9"/>
<sequence length="335" mass="37189">MSKERSSFLPNSVNGDDRDSHFVEDRTTKKERFKGGLDEASIDMVVDPNLSLAPSWKDKLLGGVPAPSMMDQNVSSSGKDSESDGDFDLLVDDVQTSIVNGVSDIIFLTGLRKFWRSIGYKTLHNRKTSLWKPISAFHLIDIKNGYYLGPWIIFGQYLTVQPWTKDFSPLQPYPSVVVKLDFQTENRTRGHFTRLSVFKNLEKPLVSQVLVDGAVQRIKYKAFPTVCFGYDKYRHVKNLCPTVAKDWTPKCLSKAANVFSATANEGAVEQMGFKPSSGIGSSKEATAVAKEMDDMGRPIVRLAVEPATLNSSGQAANERHGKAMEKRPMLGSVIT</sequence>
<evidence type="ECO:0008006" key="4">
    <source>
        <dbReference type="Google" id="ProtNLM"/>
    </source>
</evidence>
<accession>A0A2P5YLE9</accession>
<gene>
    <name evidence="2" type="ORF">GOBAR_AA04159</name>
</gene>
<dbReference type="EMBL" id="KZ663030">
    <property type="protein sequence ID" value="PPS16412.1"/>
    <property type="molecule type" value="Genomic_DNA"/>
</dbReference>
<dbReference type="PANTHER" id="PTHR31286:SF173">
    <property type="entry name" value="DUF4283 DOMAIN-CONTAINING PROTEIN"/>
    <property type="match status" value="1"/>
</dbReference>
<dbReference type="PANTHER" id="PTHR31286">
    <property type="entry name" value="GLYCINE-RICH CELL WALL STRUCTURAL PROTEIN 1.8-LIKE"/>
    <property type="match status" value="1"/>
</dbReference>
<reference evidence="2 3" key="1">
    <citation type="submission" date="2015-01" db="EMBL/GenBank/DDBJ databases">
        <title>Genome of allotetraploid Gossypium barbadense reveals genomic plasticity and fiber elongation in cotton evolution.</title>
        <authorList>
            <person name="Chen X."/>
            <person name="Liu X."/>
            <person name="Zhao B."/>
            <person name="Zheng H."/>
            <person name="Hu Y."/>
            <person name="Lu G."/>
            <person name="Yang C."/>
            <person name="Chen J."/>
            <person name="Shan C."/>
            <person name="Zhang L."/>
            <person name="Zhou Y."/>
            <person name="Wang L."/>
            <person name="Guo W."/>
            <person name="Bai Y."/>
            <person name="Ruan J."/>
            <person name="Shangguan X."/>
            <person name="Mao Y."/>
            <person name="Jiang J."/>
            <person name="Zhu Y."/>
            <person name="Lei J."/>
            <person name="Kang H."/>
            <person name="Chen S."/>
            <person name="He X."/>
            <person name="Wang R."/>
            <person name="Wang Y."/>
            <person name="Chen J."/>
            <person name="Wang L."/>
            <person name="Yu S."/>
            <person name="Wang B."/>
            <person name="Wei J."/>
            <person name="Song S."/>
            <person name="Lu X."/>
            <person name="Gao Z."/>
            <person name="Gu W."/>
            <person name="Deng X."/>
            <person name="Ma D."/>
            <person name="Wang S."/>
            <person name="Liang W."/>
            <person name="Fang L."/>
            <person name="Cai C."/>
            <person name="Zhu X."/>
            <person name="Zhou B."/>
            <person name="Zhang Y."/>
            <person name="Chen Z."/>
            <person name="Xu S."/>
            <person name="Zhu R."/>
            <person name="Wang S."/>
            <person name="Zhang T."/>
            <person name="Zhao G."/>
        </authorList>
    </citation>
    <scope>NUCLEOTIDE SEQUENCE [LARGE SCALE GENOMIC DNA]</scope>
    <source>
        <strain evidence="3">cv. Xinhai21</strain>
        <tissue evidence="2">Leaf</tissue>
    </source>
</reference>
<feature type="compositionally biased region" description="Basic and acidic residues" evidence="1">
    <location>
        <begin position="15"/>
        <end position="28"/>
    </location>
</feature>
<evidence type="ECO:0000313" key="3">
    <source>
        <dbReference type="Proteomes" id="UP000239757"/>
    </source>
</evidence>
<evidence type="ECO:0000256" key="1">
    <source>
        <dbReference type="SAM" id="MobiDB-lite"/>
    </source>
</evidence>
<dbReference type="InterPro" id="IPR040256">
    <property type="entry name" value="At4g02000-like"/>
</dbReference>